<keyword evidence="4" id="KW-1185">Reference proteome</keyword>
<feature type="region of interest" description="Disordered" evidence="1">
    <location>
        <begin position="1"/>
        <end position="100"/>
    </location>
</feature>
<gene>
    <name evidence="3" type="ORF">ACFFRH_22345</name>
</gene>
<dbReference type="Proteomes" id="UP001589610">
    <property type="component" value="Unassembled WGS sequence"/>
</dbReference>
<feature type="compositionally biased region" description="Pro residues" evidence="1">
    <location>
        <begin position="196"/>
        <end position="208"/>
    </location>
</feature>
<feature type="region of interest" description="Disordered" evidence="1">
    <location>
        <begin position="165"/>
        <end position="219"/>
    </location>
</feature>
<evidence type="ECO:0000313" key="4">
    <source>
        <dbReference type="Proteomes" id="UP001589610"/>
    </source>
</evidence>
<name>A0ABV5TGI1_9ACTN</name>
<feature type="compositionally biased region" description="Basic and acidic residues" evidence="1">
    <location>
        <begin position="21"/>
        <end position="42"/>
    </location>
</feature>
<feature type="compositionally biased region" description="Basic and acidic residues" evidence="1">
    <location>
        <begin position="1"/>
        <end position="11"/>
    </location>
</feature>
<proteinExistence type="predicted"/>
<evidence type="ECO:0000313" key="3">
    <source>
        <dbReference type="EMBL" id="MFB9678233.1"/>
    </source>
</evidence>
<comment type="caution">
    <text evidence="3">The sequence shown here is derived from an EMBL/GenBank/DDBJ whole genome shotgun (WGS) entry which is preliminary data.</text>
</comment>
<feature type="compositionally biased region" description="Basic and acidic residues" evidence="1">
    <location>
        <begin position="178"/>
        <end position="188"/>
    </location>
</feature>
<feature type="domain" description="SCO6045-like C-terminal" evidence="2">
    <location>
        <begin position="103"/>
        <end position="189"/>
    </location>
</feature>
<feature type="compositionally biased region" description="Basic and acidic residues" evidence="1">
    <location>
        <begin position="57"/>
        <end position="77"/>
    </location>
</feature>
<evidence type="ECO:0000256" key="1">
    <source>
        <dbReference type="SAM" id="MobiDB-lite"/>
    </source>
</evidence>
<sequence length="219" mass="22987">MSDDTARDTARDTVPGGATARVRETGGHEGPEAVEGVREAAKGRKAAGEAPGALEVGRGREASEEVPEATRGREAAREALGAGQGREGVREPEAGGAAREALARAQTALVAALVAGEEAPRGFDRERLRIQEAGLISKRRRTVARLRPDLAALLGDGFAGEFDAYARGRPKPPGGSHADARDFADRLRAAGRLPEEPGPGLAPEPGPAPRRWSLFGRRR</sequence>
<dbReference type="RefSeq" id="WP_344750145.1">
    <property type="nucleotide sequence ID" value="NZ_BAAAWW010000220.1"/>
</dbReference>
<accession>A0ABV5TGI1</accession>
<reference evidence="3 4" key="1">
    <citation type="submission" date="2024-09" db="EMBL/GenBank/DDBJ databases">
        <authorList>
            <person name="Sun Q."/>
            <person name="Mori K."/>
        </authorList>
    </citation>
    <scope>NUCLEOTIDE SEQUENCE [LARGE SCALE GENOMIC DNA]</scope>
    <source>
        <strain evidence="3 4">JCM 3028</strain>
    </source>
</reference>
<organism evidence="3 4">
    <name type="scientific">Streptosporangium vulgare</name>
    <dbReference type="NCBI Taxonomy" id="46190"/>
    <lineage>
        <taxon>Bacteria</taxon>
        <taxon>Bacillati</taxon>
        <taxon>Actinomycetota</taxon>
        <taxon>Actinomycetes</taxon>
        <taxon>Streptosporangiales</taxon>
        <taxon>Streptosporangiaceae</taxon>
        <taxon>Streptosporangium</taxon>
    </lineage>
</organism>
<protein>
    <recommendedName>
        <fullName evidence="2">SCO6045-like C-terminal domain-containing protein</fullName>
    </recommendedName>
</protein>
<dbReference type="Pfam" id="PF26136">
    <property type="entry name" value="SCO6045_C"/>
    <property type="match status" value="1"/>
</dbReference>
<dbReference type="InterPro" id="IPR058711">
    <property type="entry name" value="SCO6045-like_C"/>
</dbReference>
<evidence type="ECO:0000259" key="2">
    <source>
        <dbReference type="Pfam" id="PF26136"/>
    </source>
</evidence>
<dbReference type="EMBL" id="JBHMBS010000010">
    <property type="protein sequence ID" value="MFB9678233.1"/>
    <property type="molecule type" value="Genomic_DNA"/>
</dbReference>